<proteinExistence type="predicted"/>
<dbReference type="HOGENOM" id="CLU_1523580_0_0_9"/>
<dbReference type="eggNOG" id="ENOG50337HC">
    <property type="taxonomic scope" value="Bacteria"/>
</dbReference>
<dbReference type="AlphaFoldDB" id="B2A5C0"/>
<dbReference type="Proteomes" id="UP000001683">
    <property type="component" value="Chromosome"/>
</dbReference>
<dbReference type="KEGG" id="nth:Nther_0357"/>
<accession>B2A5C0</accession>
<dbReference type="OrthoDB" id="2085436at2"/>
<protein>
    <submittedName>
        <fullName evidence="2">Uncharacterized protein</fullName>
    </submittedName>
</protein>
<keyword evidence="1" id="KW-0472">Membrane</keyword>
<reference evidence="2 3" key="1">
    <citation type="submission" date="2008-04" db="EMBL/GenBank/DDBJ databases">
        <title>Complete sequence of chromosome of Natranaerobius thermophilus JW/NM-WN-LF.</title>
        <authorList>
            <consortium name="US DOE Joint Genome Institute"/>
            <person name="Copeland A."/>
            <person name="Lucas S."/>
            <person name="Lapidus A."/>
            <person name="Glavina del Rio T."/>
            <person name="Dalin E."/>
            <person name="Tice H."/>
            <person name="Bruce D."/>
            <person name="Goodwin L."/>
            <person name="Pitluck S."/>
            <person name="Chertkov O."/>
            <person name="Brettin T."/>
            <person name="Detter J.C."/>
            <person name="Han C."/>
            <person name="Kuske C.R."/>
            <person name="Schmutz J."/>
            <person name="Larimer F."/>
            <person name="Land M."/>
            <person name="Hauser L."/>
            <person name="Kyrpides N."/>
            <person name="Lykidis A."/>
            <person name="Mesbah N.M."/>
            <person name="Wiegel J."/>
        </authorList>
    </citation>
    <scope>NUCLEOTIDE SEQUENCE [LARGE SCALE GENOMIC DNA]</scope>
    <source>
        <strain evidence="3">ATCC BAA-1301 / DSM 18059 / JW/NM-WN-LF</strain>
    </source>
</reference>
<dbReference type="RefSeq" id="WP_012446842.1">
    <property type="nucleotide sequence ID" value="NC_010718.1"/>
</dbReference>
<evidence type="ECO:0000313" key="2">
    <source>
        <dbReference type="EMBL" id="ACB83954.1"/>
    </source>
</evidence>
<organism evidence="2 3">
    <name type="scientific">Natranaerobius thermophilus (strain ATCC BAA-1301 / DSM 18059 / JW/NM-WN-LF)</name>
    <dbReference type="NCBI Taxonomy" id="457570"/>
    <lineage>
        <taxon>Bacteria</taxon>
        <taxon>Bacillati</taxon>
        <taxon>Bacillota</taxon>
        <taxon>Clostridia</taxon>
        <taxon>Natranaerobiales</taxon>
        <taxon>Natranaerobiaceae</taxon>
        <taxon>Natranaerobius</taxon>
    </lineage>
</organism>
<keyword evidence="3" id="KW-1185">Reference proteome</keyword>
<keyword evidence="1" id="KW-0812">Transmembrane</keyword>
<evidence type="ECO:0000256" key="1">
    <source>
        <dbReference type="SAM" id="Phobius"/>
    </source>
</evidence>
<feature type="transmembrane region" description="Helical" evidence="1">
    <location>
        <begin position="32"/>
        <end position="54"/>
    </location>
</feature>
<feature type="transmembrane region" description="Helical" evidence="1">
    <location>
        <begin position="7"/>
        <end position="26"/>
    </location>
</feature>
<gene>
    <name evidence="2" type="ordered locus">Nther_0357</name>
</gene>
<keyword evidence="1" id="KW-1133">Transmembrane helix</keyword>
<dbReference type="EMBL" id="CP001034">
    <property type="protein sequence ID" value="ACB83954.1"/>
    <property type="molecule type" value="Genomic_DNA"/>
</dbReference>
<name>B2A5C0_NATTJ</name>
<reference evidence="2 3" key="2">
    <citation type="journal article" date="2011" name="J. Bacteriol.">
        <title>Complete genome sequence of the anaerobic, halophilic alkalithermophile Natranaerobius thermophilus JW/NM-WN-LF.</title>
        <authorList>
            <person name="Zhao B."/>
            <person name="Mesbah N.M."/>
            <person name="Dalin E."/>
            <person name="Goodwin L."/>
            <person name="Nolan M."/>
            <person name="Pitluck S."/>
            <person name="Chertkov O."/>
            <person name="Brettin T.S."/>
            <person name="Han J."/>
            <person name="Larimer F.W."/>
            <person name="Land M.L."/>
            <person name="Hauser L."/>
            <person name="Kyrpides N."/>
            <person name="Wiegel J."/>
        </authorList>
    </citation>
    <scope>NUCLEOTIDE SEQUENCE [LARGE SCALE GENOMIC DNA]</scope>
    <source>
        <strain evidence="3">ATCC BAA-1301 / DSM 18059 / JW/NM-WN-LF</strain>
    </source>
</reference>
<evidence type="ECO:0000313" key="3">
    <source>
        <dbReference type="Proteomes" id="UP000001683"/>
    </source>
</evidence>
<dbReference type="InParanoid" id="B2A5C0"/>
<sequence length="176" mass="19479">MLKKLIRIFLSTGIPFGILMGIFTSLRHGMSGVVSGLLAGAIFGGFMAGVLGYLHNRSVKQKTINRSESDYDVKQSKEIELPVSYEKAYDLCIESLDKLNKAEIENKDHSQGVITAKTGKTWDTWGDTVSFVLTDKSDNVTNVLVSSEPTHYQVVDYGKNLENVNTIIAYLKERGV</sequence>